<dbReference type="KEGG" id="mdu:MDUV_19480"/>
<evidence type="ECO:0000313" key="3">
    <source>
        <dbReference type="Proteomes" id="UP000467006"/>
    </source>
</evidence>
<name>A0A7I7K0K5_9MYCO</name>
<dbReference type="InterPro" id="IPR009057">
    <property type="entry name" value="Homeodomain-like_sf"/>
</dbReference>
<dbReference type="InterPro" id="IPR001647">
    <property type="entry name" value="HTH_TetR"/>
</dbReference>
<keyword evidence="3" id="KW-1185">Reference proteome</keyword>
<sequence>MAVDDQRAERAVQKILAGTMKALSRQGASKLSVSDICEASQIARGTFYRYFNSKEEALAALGQHFEDGVAAAFRAAIEANPAPEARVQVVLDTIIAYRAAGGDWNQMLDVAPEFTLEFIRDTFPKLVDVVTDALGPAAEESPLVISGALTKRQLGDLFMRSLTSMLFLPGSRSEDVPALVASLFKIDTSGTAAKPQRRRSAKTRAKAS</sequence>
<dbReference type="InterPro" id="IPR050624">
    <property type="entry name" value="HTH-type_Tx_Regulator"/>
</dbReference>
<dbReference type="SUPFAM" id="SSF46689">
    <property type="entry name" value="Homeodomain-like"/>
    <property type="match status" value="1"/>
</dbReference>
<dbReference type="PANTHER" id="PTHR43479:SF11">
    <property type="entry name" value="ACREF_ENVCD OPERON REPRESSOR-RELATED"/>
    <property type="match status" value="1"/>
</dbReference>
<dbReference type="GO" id="GO:0003677">
    <property type="term" value="F:DNA binding"/>
    <property type="evidence" value="ECO:0007669"/>
    <property type="project" value="UniProtKB-UniRule"/>
</dbReference>
<dbReference type="EMBL" id="AP022563">
    <property type="protein sequence ID" value="BBX17088.1"/>
    <property type="molecule type" value="Genomic_DNA"/>
</dbReference>
<dbReference type="PROSITE" id="PS50977">
    <property type="entry name" value="HTH_TETR_2"/>
    <property type="match status" value="1"/>
</dbReference>
<evidence type="ECO:0000256" key="1">
    <source>
        <dbReference type="ARBA" id="ARBA00023125"/>
    </source>
</evidence>
<accession>A0A7I7K0K5</accession>
<dbReference type="Pfam" id="PF00440">
    <property type="entry name" value="TetR_N"/>
    <property type="match status" value="1"/>
</dbReference>
<proteinExistence type="predicted"/>
<dbReference type="AlphaFoldDB" id="A0A7I7K0K5"/>
<dbReference type="PRINTS" id="PR00455">
    <property type="entry name" value="HTHTETR"/>
</dbReference>
<dbReference type="OrthoDB" id="5112469at2"/>
<dbReference type="Gene3D" id="1.10.357.10">
    <property type="entry name" value="Tetracycline Repressor, domain 2"/>
    <property type="match status" value="1"/>
</dbReference>
<keyword evidence="1" id="KW-0238">DNA-binding</keyword>
<dbReference type="Proteomes" id="UP000467006">
    <property type="component" value="Chromosome"/>
</dbReference>
<organism evidence="2 3">
    <name type="scientific">Mycolicibacterium duvalii</name>
    <dbReference type="NCBI Taxonomy" id="39688"/>
    <lineage>
        <taxon>Bacteria</taxon>
        <taxon>Bacillati</taxon>
        <taxon>Actinomycetota</taxon>
        <taxon>Actinomycetes</taxon>
        <taxon>Mycobacteriales</taxon>
        <taxon>Mycobacteriaceae</taxon>
        <taxon>Mycolicibacterium</taxon>
    </lineage>
</organism>
<reference evidence="2 3" key="1">
    <citation type="journal article" date="2019" name="Emerg. Microbes Infect.">
        <title>Comprehensive subspecies identification of 175 nontuberculous mycobacteria species based on 7547 genomic profiles.</title>
        <authorList>
            <person name="Matsumoto Y."/>
            <person name="Kinjo T."/>
            <person name="Motooka D."/>
            <person name="Nabeya D."/>
            <person name="Jung N."/>
            <person name="Uechi K."/>
            <person name="Horii T."/>
            <person name="Iida T."/>
            <person name="Fujita J."/>
            <person name="Nakamura S."/>
        </authorList>
    </citation>
    <scope>NUCLEOTIDE SEQUENCE [LARGE SCALE GENOMIC DNA]</scope>
    <source>
        <strain evidence="2 3">JCM 6396</strain>
    </source>
</reference>
<protein>
    <submittedName>
        <fullName evidence="2">Uncharacterized protein</fullName>
    </submittedName>
</protein>
<gene>
    <name evidence="2" type="ORF">MDUV_19480</name>
</gene>
<dbReference type="RefSeq" id="WP_098003089.1">
    <property type="nucleotide sequence ID" value="NZ_AP022563.1"/>
</dbReference>
<evidence type="ECO:0000313" key="2">
    <source>
        <dbReference type="EMBL" id="BBX17088.1"/>
    </source>
</evidence>
<dbReference type="PANTHER" id="PTHR43479">
    <property type="entry name" value="ACREF/ENVCD OPERON REPRESSOR-RELATED"/>
    <property type="match status" value="1"/>
</dbReference>